<evidence type="ECO:0000313" key="2">
    <source>
        <dbReference type="EMBL" id="OGC47628.1"/>
    </source>
</evidence>
<protein>
    <recommendedName>
        <fullName evidence="4">DUF3592 domain-containing protein</fullName>
    </recommendedName>
</protein>
<proteinExistence type="predicted"/>
<dbReference type="AlphaFoldDB" id="A0A1F4URQ1"/>
<dbReference type="STRING" id="1802617.A2886_02470"/>
<evidence type="ECO:0000256" key="1">
    <source>
        <dbReference type="SAM" id="Phobius"/>
    </source>
</evidence>
<accession>A0A1F4URQ1</accession>
<keyword evidence="1" id="KW-0812">Transmembrane</keyword>
<name>A0A1F4URQ1_UNCKA</name>
<comment type="caution">
    <text evidence="2">The sequence shown here is derived from an EMBL/GenBank/DDBJ whole genome shotgun (WGS) entry which is preliminary data.</text>
</comment>
<dbReference type="EMBL" id="MEVA01000006">
    <property type="protein sequence ID" value="OGC47628.1"/>
    <property type="molecule type" value="Genomic_DNA"/>
</dbReference>
<sequence>MRLFSIQLTKPITLLKGRSADLLLVYLFLPIGIIFLVWGLFNINNTLQLVKHGEHTTGTIIELVQRGDSAPKPKVRFFVKESSEYVEFTAKNGTDLPIYKLGGNVPVVYEHQNPRHAMINTTFEIEGWYVANAIFGPVFIGLASLVIYKIVRENRKGRLKNFKT</sequence>
<feature type="transmembrane region" description="Helical" evidence="1">
    <location>
        <begin position="21"/>
        <end position="41"/>
    </location>
</feature>
<keyword evidence="1" id="KW-0472">Membrane</keyword>
<keyword evidence="1" id="KW-1133">Transmembrane helix</keyword>
<feature type="transmembrane region" description="Helical" evidence="1">
    <location>
        <begin position="128"/>
        <end position="151"/>
    </location>
</feature>
<reference evidence="2 3" key="1">
    <citation type="journal article" date="2016" name="Nat. Commun.">
        <title>Thousands of microbial genomes shed light on interconnected biogeochemical processes in an aquifer system.</title>
        <authorList>
            <person name="Anantharaman K."/>
            <person name="Brown C.T."/>
            <person name="Hug L.A."/>
            <person name="Sharon I."/>
            <person name="Castelle C.J."/>
            <person name="Probst A.J."/>
            <person name="Thomas B.C."/>
            <person name="Singh A."/>
            <person name="Wilkins M.J."/>
            <person name="Karaoz U."/>
            <person name="Brodie E.L."/>
            <person name="Williams K.H."/>
            <person name="Hubbard S.S."/>
            <person name="Banfield J.F."/>
        </authorList>
    </citation>
    <scope>NUCLEOTIDE SEQUENCE [LARGE SCALE GENOMIC DNA]</scope>
</reference>
<evidence type="ECO:0000313" key="3">
    <source>
        <dbReference type="Proteomes" id="UP000176608"/>
    </source>
</evidence>
<dbReference type="Proteomes" id="UP000176608">
    <property type="component" value="Unassembled WGS sequence"/>
</dbReference>
<organism evidence="2 3">
    <name type="scientific">candidate division WWE3 bacterium RIFCSPHIGHO2_01_FULL_42_13</name>
    <dbReference type="NCBI Taxonomy" id="1802617"/>
    <lineage>
        <taxon>Bacteria</taxon>
        <taxon>Katanobacteria</taxon>
    </lineage>
</organism>
<gene>
    <name evidence="2" type="ORF">A2886_02470</name>
</gene>
<evidence type="ECO:0008006" key="4">
    <source>
        <dbReference type="Google" id="ProtNLM"/>
    </source>
</evidence>